<evidence type="ECO:0000313" key="11">
    <source>
        <dbReference type="Proteomes" id="UP000774326"/>
    </source>
</evidence>
<dbReference type="InterPro" id="IPR011701">
    <property type="entry name" value="MFS"/>
</dbReference>
<reference evidence="10" key="1">
    <citation type="journal article" date="2021" name="Open Biol.">
        <title>Shared evolutionary footprints suggest mitochondrial oxidative damage underlies multiple complex I losses in fungi.</title>
        <authorList>
            <person name="Schikora-Tamarit M.A."/>
            <person name="Marcet-Houben M."/>
            <person name="Nosek J."/>
            <person name="Gabaldon T."/>
        </authorList>
    </citation>
    <scope>NUCLEOTIDE SEQUENCE</scope>
    <source>
        <strain evidence="10">CBS2887</strain>
    </source>
</reference>
<dbReference type="GO" id="GO:0005886">
    <property type="term" value="C:plasma membrane"/>
    <property type="evidence" value="ECO:0007669"/>
    <property type="project" value="UniProtKB-ARBA"/>
</dbReference>
<dbReference type="InterPro" id="IPR020846">
    <property type="entry name" value="MFS_dom"/>
</dbReference>
<dbReference type="Pfam" id="PF07690">
    <property type="entry name" value="MFS_1"/>
    <property type="match status" value="1"/>
</dbReference>
<keyword evidence="4 8" id="KW-1133">Transmembrane helix</keyword>
<evidence type="ECO:0000256" key="2">
    <source>
        <dbReference type="ARBA" id="ARBA00022448"/>
    </source>
</evidence>
<dbReference type="AlphaFoldDB" id="A0A9P8TI84"/>
<comment type="similarity">
    <text evidence="6">Belongs to the major facilitator superfamily. CAR1 family.</text>
</comment>
<sequence length="522" mass="57373">MSDPTPSVQDHNSNGPLAKEEPKDAEETTMHLGTDLEKDPMPSAGEAPYSVFSTTDKWICLLLASSASIFSTMGAPIYYPALTIIESYFHVSEEMVNLSIVLYLSAQAISPTLFAGFADAYGRRPVFIICFVIFIAANIGLALVDNYNALLVLRIIQSFGISPTISIVNGLLGDITERKERAGYVGIASGLRNTGQAFGSLLGAGLVSWFGWRGIFWFLAIAGFISFSAVLALLPETKRSIVGNGSITPKQIWNRAPVLYWGHYVRKWRLDRPRYDTLGEKSNIDFRQGLKILLVPELFVMLLNQALHYSLFCVCLTTLTTQLAKSYHYSVVKIGLCYLPCGFGGLIGAYVSGAVNNWNYKRRMDTFKQGQKDGTISSSKKFDIITTRLETGIPMNIASNLFALMFGWCINFKKNIALINVSTFWVCFLSMAISAIVSTILVDLYPSKGSGATSAMNLMRCGTAAIFIAVLSKMNQVMGVGGTVTFVSGICLLSNATLIYPIKYAMKNAEVRNKKEQEKQKE</sequence>
<dbReference type="PANTHER" id="PTHR23502">
    <property type="entry name" value="MAJOR FACILITATOR SUPERFAMILY"/>
    <property type="match status" value="1"/>
</dbReference>
<organism evidence="10 11">
    <name type="scientific">Wickerhamomyces pijperi</name>
    <name type="common">Yeast</name>
    <name type="synonym">Pichia pijperi</name>
    <dbReference type="NCBI Taxonomy" id="599730"/>
    <lineage>
        <taxon>Eukaryota</taxon>
        <taxon>Fungi</taxon>
        <taxon>Dikarya</taxon>
        <taxon>Ascomycota</taxon>
        <taxon>Saccharomycotina</taxon>
        <taxon>Saccharomycetes</taxon>
        <taxon>Phaffomycetales</taxon>
        <taxon>Wickerhamomycetaceae</taxon>
        <taxon>Wickerhamomyces</taxon>
    </lineage>
</organism>
<feature type="compositionally biased region" description="Polar residues" evidence="7">
    <location>
        <begin position="1"/>
        <end position="15"/>
    </location>
</feature>
<evidence type="ECO:0000256" key="7">
    <source>
        <dbReference type="SAM" id="MobiDB-lite"/>
    </source>
</evidence>
<feature type="transmembrane region" description="Helical" evidence="8">
    <location>
        <begin position="331"/>
        <end position="355"/>
    </location>
</feature>
<dbReference type="SUPFAM" id="SSF103473">
    <property type="entry name" value="MFS general substrate transporter"/>
    <property type="match status" value="1"/>
</dbReference>
<feature type="transmembrane region" description="Helical" evidence="8">
    <location>
        <begin position="298"/>
        <end position="319"/>
    </location>
</feature>
<name>A0A9P8TI84_WICPI</name>
<evidence type="ECO:0000256" key="6">
    <source>
        <dbReference type="ARBA" id="ARBA00038347"/>
    </source>
</evidence>
<dbReference type="Proteomes" id="UP000774326">
    <property type="component" value="Unassembled WGS sequence"/>
</dbReference>
<feature type="transmembrane region" description="Helical" evidence="8">
    <location>
        <begin position="58"/>
        <end position="79"/>
    </location>
</feature>
<gene>
    <name evidence="10" type="ORF">WICPIJ_008523</name>
</gene>
<dbReference type="EMBL" id="JAEUBG010004856">
    <property type="protein sequence ID" value="KAH3679789.1"/>
    <property type="molecule type" value="Genomic_DNA"/>
</dbReference>
<feature type="transmembrane region" description="Helical" evidence="8">
    <location>
        <begin position="125"/>
        <end position="144"/>
    </location>
</feature>
<dbReference type="PROSITE" id="PS50850">
    <property type="entry name" value="MFS"/>
    <property type="match status" value="1"/>
</dbReference>
<keyword evidence="2" id="KW-0813">Transport</keyword>
<feature type="transmembrane region" description="Helical" evidence="8">
    <location>
        <begin position="480"/>
        <end position="502"/>
    </location>
</feature>
<feature type="region of interest" description="Disordered" evidence="7">
    <location>
        <begin position="1"/>
        <end position="29"/>
    </location>
</feature>
<keyword evidence="11" id="KW-1185">Reference proteome</keyword>
<evidence type="ECO:0000256" key="1">
    <source>
        <dbReference type="ARBA" id="ARBA00004141"/>
    </source>
</evidence>
<evidence type="ECO:0000256" key="8">
    <source>
        <dbReference type="SAM" id="Phobius"/>
    </source>
</evidence>
<comment type="caution">
    <text evidence="10">The sequence shown here is derived from an EMBL/GenBank/DDBJ whole genome shotgun (WGS) entry which is preliminary data.</text>
</comment>
<feature type="compositionally biased region" description="Basic and acidic residues" evidence="7">
    <location>
        <begin position="18"/>
        <end position="29"/>
    </location>
</feature>
<evidence type="ECO:0000259" key="9">
    <source>
        <dbReference type="PROSITE" id="PS50850"/>
    </source>
</evidence>
<dbReference type="InterPro" id="IPR036259">
    <property type="entry name" value="MFS_trans_sf"/>
</dbReference>
<feature type="domain" description="Major facilitator superfamily (MFS) profile" evidence="9">
    <location>
        <begin position="60"/>
        <end position="506"/>
    </location>
</feature>
<keyword evidence="3 8" id="KW-0812">Transmembrane</keyword>
<dbReference type="OrthoDB" id="440553at2759"/>
<keyword evidence="5 8" id="KW-0472">Membrane</keyword>
<feature type="transmembrane region" description="Helical" evidence="8">
    <location>
        <begin position="215"/>
        <end position="234"/>
    </location>
</feature>
<dbReference type="PANTHER" id="PTHR23502:SF51">
    <property type="entry name" value="QUINIDINE RESISTANCE PROTEIN 1-RELATED"/>
    <property type="match status" value="1"/>
</dbReference>
<proteinExistence type="inferred from homology"/>
<evidence type="ECO:0000256" key="3">
    <source>
        <dbReference type="ARBA" id="ARBA00022692"/>
    </source>
</evidence>
<reference evidence="10" key="2">
    <citation type="submission" date="2021-01" db="EMBL/GenBank/DDBJ databases">
        <authorList>
            <person name="Schikora-Tamarit M.A."/>
        </authorList>
    </citation>
    <scope>NUCLEOTIDE SEQUENCE</scope>
    <source>
        <strain evidence="10">CBS2887</strain>
    </source>
</reference>
<evidence type="ECO:0000313" key="10">
    <source>
        <dbReference type="EMBL" id="KAH3679789.1"/>
    </source>
</evidence>
<feature type="transmembrane region" description="Helical" evidence="8">
    <location>
        <begin position="422"/>
        <end position="445"/>
    </location>
</feature>
<dbReference type="Gene3D" id="1.20.1250.20">
    <property type="entry name" value="MFS general substrate transporter like domains"/>
    <property type="match status" value="1"/>
</dbReference>
<feature type="transmembrane region" description="Helical" evidence="8">
    <location>
        <begin position="99"/>
        <end position="118"/>
    </location>
</feature>
<accession>A0A9P8TI84</accession>
<evidence type="ECO:0000256" key="4">
    <source>
        <dbReference type="ARBA" id="ARBA00022989"/>
    </source>
</evidence>
<comment type="subcellular location">
    <subcellularLocation>
        <location evidence="1">Membrane</location>
        <topology evidence="1">Multi-pass membrane protein</topology>
    </subcellularLocation>
</comment>
<dbReference type="GO" id="GO:0022857">
    <property type="term" value="F:transmembrane transporter activity"/>
    <property type="evidence" value="ECO:0007669"/>
    <property type="project" value="InterPro"/>
</dbReference>
<evidence type="ECO:0000256" key="5">
    <source>
        <dbReference type="ARBA" id="ARBA00023136"/>
    </source>
</evidence>
<protein>
    <recommendedName>
        <fullName evidence="9">Major facilitator superfamily (MFS) profile domain-containing protein</fullName>
    </recommendedName>
</protein>